<gene>
    <name evidence="2" type="ORF">RIdsm_00508</name>
    <name evidence="1" type="ORF">XM52_26940</name>
</gene>
<dbReference type="STRING" id="540747.SAMN04488031_12025"/>
<dbReference type="EMBL" id="LAXI01000033">
    <property type="protein sequence ID" value="KRS14184.1"/>
    <property type="molecule type" value="Genomic_DNA"/>
</dbReference>
<dbReference type="KEGG" id="rid:RIdsm_00508"/>
<dbReference type="OrthoDB" id="7658488at2"/>
<protein>
    <submittedName>
        <fullName evidence="1">Uncharacterized protein</fullName>
    </submittedName>
</protein>
<proteinExistence type="predicted"/>
<organism evidence="1 3">
    <name type="scientific">Roseovarius indicus</name>
    <dbReference type="NCBI Taxonomy" id="540747"/>
    <lineage>
        <taxon>Bacteria</taxon>
        <taxon>Pseudomonadati</taxon>
        <taxon>Pseudomonadota</taxon>
        <taxon>Alphaproteobacteria</taxon>
        <taxon>Rhodobacterales</taxon>
        <taxon>Roseobacteraceae</taxon>
        <taxon>Roseovarius</taxon>
    </lineage>
</organism>
<sequence length="116" mass="12888">MTTYLPPEVQAGLDDARKRALKKSQRLSVQAGEETFRVLEAWDDGFALELAVADHLRGMVDLYDGPTLLSQCLIVASEEDGDQMRFEYKRMTEATGEQPVDFEKPENAPVALIGKG</sequence>
<evidence type="ECO:0000313" key="4">
    <source>
        <dbReference type="Proteomes" id="UP000325785"/>
    </source>
</evidence>
<dbReference type="Proteomes" id="UP000325785">
    <property type="component" value="Chromosome"/>
</dbReference>
<keyword evidence="3" id="KW-1185">Reference proteome</keyword>
<reference evidence="2 4" key="2">
    <citation type="submission" date="2018-08" db="EMBL/GenBank/DDBJ databases">
        <title>Genetic Globetrotter - A new plasmid hitch-hiking vast phylogenetic and geographic distances.</title>
        <authorList>
            <person name="Vollmers J."/>
            <person name="Petersen J."/>
        </authorList>
    </citation>
    <scope>NUCLEOTIDE SEQUENCE [LARGE SCALE GENOMIC DNA]</scope>
    <source>
        <strain evidence="2 4">DSM 26383</strain>
    </source>
</reference>
<dbReference type="PATRIC" id="fig|540747.5.peg.4154"/>
<dbReference type="Proteomes" id="UP000051401">
    <property type="component" value="Unassembled WGS sequence"/>
</dbReference>
<evidence type="ECO:0000313" key="3">
    <source>
        <dbReference type="Proteomes" id="UP000051401"/>
    </source>
</evidence>
<dbReference type="RefSeq" id="WP_057821457.1">
    <property type="nucleotide sequence ID" value="NZ_CAXRJZ010000030.1"/>
</dbReference>
<dbReference type="AlphaFoldDB" id="A0A0T5NZ75"/>
<accession>A0A0T5NZ75</accession>
<evidence type="ECO:0000313" key="1">
    <source>
        <dbReference type="EMBL" id="KRS14184.1"/>
    </source>
</evidence>
<name>A0A0T5NZ75_9RHOB</name>
<dbReference type="EMBL" id="CP031598">
    <property type="protein sequence ID" value="QEW24725.1"/>
    <property type="molecule type" value="Genomic_DNA"/>
</dbReference>
<evidence type="ECO:0000313" key="2">
    <source>
        <dbReference type="EMBL" id="QEW24725.1"/>
    </source>
</evidence>
<reference evidence="1 3" key="1">
    <citation type="submission" date="2015-04" db="EMBL/GenBank/DDBJ databases">
        <title>The draft genome sequence of Roseovarius indicus B108T.</title>
        <authorList>
            <person name="Li G."/>
            <person name="Lai Q."/>
            <person name="Shao Z."/>
            <person name="Yan P."/>
        </authorList>
    </citation>
    <scope>NUCLEOTIDE SEQUENCE [LARGE SCALE GENOMIC DNA]</scope>
    <source>
        <strain evidence="1 3">B108</strain>
    </source>
</reference>